<feature type="region of interest" description="Disordered" evidence="7">
    <location>
        <begin position="1420"/>
        <end position="1651"/>
    </location>
</feature>
<dbReference type="EMBL" id="JBFMKM010000009">
    <property type="protein sequence ID" value="KAL1304053.1"/>
    <property type="molecule type" value="Genomic_DNA"/>
</dbReference>
<evidence type="ECO:0000256" key="6">
    <source>
        <dbReference type="PROSITE-ProRule" id="PRU00221"/>
    </source>
</evidence>
<dbReference type="PROSITE" id="PS00678">
    <property type="entry name" value="WD_REPEATS_1"/>
    <property type="match status" value="1"/>
</dbReference>
<comment type="caution">
    <text evidence="8">The sequence shown here is derived from an EMBL/GenBank/DDBJ whole genome shotgun (WGS) entry which is preliminary data.</text>
</comment>
<sequence>MSSDPPRRVATVPLSVPQNHQTPPPAPPLPPQQRARNALNRFLGFPARASDSDDDGQGTRYLAEANRATAGRLPSLSAHDASASHKTGLEINSLSINDEGTHALLAGREIFKTIRVEEGTCTEDINLRTAIRSYDAHLATGGLAKDAVNIHDVAWGKGNYGNFIAAATYNGPIIIYDLTHPGIEVARLHEHRRQVHRVTFNPHAGQHFLSGSQDGTVRLWDLRDLRRDSSSFASRFTTTGQNEGVRDVKWSPTDVFALALCTDGGVVQRWDTRKLKSPLAKIAAHTRIAAHTSPCATIDWHPDGKHVLSASADKTVKVWNLSAESGRRLKPAHEIKAPYPIRNARWRPSCQSVLPKDRGARLCSQIVTSYERDFDVMHIWDFRRPWLPFREVTGYCSAPADLLWHSQDLLWTVGKEGMFIQHDVKYANKVLDNRNMQALAISPLGEFNVATQRRPPQPRPGLSANDSDQFLAQKHRDTDEKKNSQQLTGRGSADDSVEETFLSTSFGKKYGRRGSTSKGSRLATEPPTSAPVENPPPQSLKTMGFEDTLTKKRIFHPSQGSAAGALPGTPDAFLLAYFAQKYKTRPLGEPPSVENYLRVQEVFEVNAAAAQQASMYRMSQAWRVVGQATTTELRRRAVAHREFRVKGNPPKKGLFDESPFAKRARKWLASGRRLSSKPATPLVKPVKALEAAHVAHFESTSNVATPIAKPQTEHIISPRGRNHTQLQTISQDDEGLALPPSLLSPSRLKQQVMDREHRVSRQDGGKESPWYQSAEALGERKAELSGYRVQSKEPLSLEPPQSRNGMDVWQKPQRHYSDDSLVLLPSVSSRDASLPVSSVASMTSLMDTVHENLMGPSPQGSMNIGSSSSSEPNLTQETFPRSFYSYPSQMVPRKAATTETVISSSAESHSDVAAADKEADQEVHAQPTDIPPVRDIVGDVKALALNNQLSFSSDSEITSSSEGQKASKGVLPETIPEDILTENMEASGTIVPPLVHIQNRLPRSREGSRASNQPFLSTHKADNAPTALPHKSNHHTDMVPFVPADFVGTDFHVDTEQHTPFPLIALLQQLLEYHTRTVPDAQAAAHFLLLLTPLLPQTHQLTASQIDSTITVYSEHFAALGYTDEEIYSLLQNSFESLIKAGLQPLWAESIMMTYHDQLQRLGLFNNAAYLRRLAYPTYPGVYEQGLKDNAMSFLCGECKKPINNGTNKFRCENCETRQKACPICLCVTSPFEAPAKHIHGSKGSKAQAVEHHDVTETQQEGSGIVQLEDQNSVASFVDDIWDRREHQEHRQEAARIGAIGATPLEPTTSSTEDTTVAAYPPTDLHKPLLYSTCLLCNHTAHTACLRVWHSPDTTASSAESEAENNDDDDVDENVPPPFAPQHPDPQSEGLCPTQSCLCACTPGRARSAALAYLEASESERRNATSSAQQRASISQSHNQQQQQQQQQPHTPRIKEDDWVAGESRAVRETSAALGGQQAPSPRIAGLNSSGSNSNHLGTGTDGGLDRLPSPALKPRSQQGQGQGSSKSSQQAGGGGGGVAPPSSGRRRGGGATGSGNRETTASPSLLPRQQQMHIQRQQSDERQGAQQQQQQQQQERLSVPPHNTRKSSSGSGIGAPATGVALRAGSGTHSPGSASGGGRQNNKRKGKGGR</sequence>
<dbReference type="InterPro" id="IPR037590">
    <property type="entry name" value="WDR24"/>
</dbReference>
<keyword evidence="2" id="KW-0479">Metal-binding</keyword>
<name>A0ABR3PD25_9PEZI</name>
<evidence type="ECO:0008006" key="10">
    <source>
        <dbReference type="Google" id="ProtNLM"/>
    </source>
</evidence>
<dbReference type="Gene3D" id="2.130.10.10">
    <property type="entry name" value="YVTN repeat-like/Quinoprotein amine dehydrogenase"/>
    <property type="match status" value="2"/>
</dbReference>
<keyword evidence="9" id="KW-1185">Reference proteome</keyword>
<evidence type="ECO:0000256" key="4">
    <source>
        <dbReference type="ARBA" id="ARBA00022771"/>
    </source>
</evidence>
<keyword evidence="3" id="KW-0677">Repeat</keyword>
<dbReference type="SUPFAM" id="SSF50978">
    <property type="entry name" value="WD40 repeat-like"/>
    <property type="match status" value="1"/>
</dbReference>
<dbReference type="GeneID" id="95974193"/>
<keyword evidence="4" id="KW-0863">Zinc-finger</keyword>
<feature type="compositionally biased region" description="Low complexity" evidence="7">
    <location>
        <begin position="1515"/>
        <end position="1531"/>
    </location>
</feature>
<feature type="compositionally biased region" description="Low complexity" evidence="7">
    <location>
        <begin position="1585"/>
        <end position="1597"/>
    </location>
</feature>
<feature type="region of interest" description="Disordered" evidence="7">
    <location>
        <begin position="474"/>
        <end position="541"/>
    </location>
</feature>
<feature type="compositionally biased region" description="Polar residues" evidence="7">
    <location>
        <begin position="858"/>
        <end position="877"/>
    </location>
</feature>
<feature type="region of interest" description="Disordered" evidence="7">
    <location>
        <begin position="897"/>
        <end position="933"/>
    </location>
</feature>
<feature type="region of interest" description="Disordered" evidence="7">
    <location>
        <begin position="731"/>
        <end position="807"/>
    </location>
</feature>
<feature type="region of interest" description="Disordered" evidence="7">
    <location>
        <begin position="1002"/>
        <end position="1023"/>
    </location>
</feature>
<evidence type="ECO:0000256" key="3">
    <source>
        <dbReference type="ARBA" id="ARBA00022737"/>
    </source>
</evidence>
<feature type="region of interest" description="Disordered" evidence="7">
    <location>
        <begin position="855"/>
        <end position="877"/>
    </location>
</feature>
<feature type="compositionally biased region" description="Basic and acidic residues" evidence="7">
    <location>
        <begin position="752"/>
        <end position="766"/>
    </location>
</feature>
<feature type="compositionally biased region" description="Basic and acidic residues" evidence="7">
    <location>
        <begin position="474"/>
        <end position="483"/>
    </location>
</feature>
<organism evidence="8 9">
    <name type="scientific">Neodothiora populina</name>
    <dbReference type="NCBI Taxonomy" id="2781224"/>
    <lineage>
        <taxon>Eukaryota</taxon>
        <taxon>Fungi</taxon>
        <taxon>Dikarya</taxon>
        <taxon>Ascomycota</taxon>
        <taxon>Pezizomycotina</taxon>
        <taxon>Dothideomycetes</taxon>
        <taxon>Dothideomycetidae</taxon>
        <taxon>Dothideales</taxon>
        <taxon>Dothioraceae</taxon>
        <taxon>Neodothiora</taxon>
    </lineage>
</organism>
<feature type="compositionally biased region" description="Pro residues" evidence="7">
    <location>
        <begin position="1375"/>
        <end position="1384"/>
    </location>
</feature>
<protein>
    <recommendedName>
        <fullName evidence="10">WD repeat protein</fullName>
    </recommendedName>
</protein>
<dbReference type="InterPro" id="IPR036322">
    <property type="entry name" value="WD40_repeat_dom_sf"/>
</dbReference>
<dbReference type="PANTHER" id="PTHR46200:SF1">
    <property type="entry name" value="GATOR COMPLEX PROTEIN WDR24"/>
    <property type="match status" value="1"/>
</dbReference>
<feature type="repeat" description="WD" evidence="6">
    <location>
        <begin position="288"/>
        <end position="329"/>
    </location>
</feature>
<feature type="region of interest" description="Disordered" evidence="7">
    <location>
        <begin position="953"/>
        <end position="972"/>
    </location>
</feature>
<dbReference type="Pfam" id="PF00400">
    <property type="entry name" value="WD40"/>
    <property type="match status" value="2"/>
</dbReference>
<dbReference type="Proteomes" id="UP001562354">
    <property type="component" value="Unassembled WGS sequence"/>
</dbReference>
<evidence type="ECO:0000256" key="7">
    <source>
        <dbReference type="SAM" id="MobiDB-lite"/>
    </source>
</evidence>
<feature type="compositionally biased region" description="Low complexity" evidence="7">
    <location>
        <begin position="1424"/>
        <end position="1448"/>
    </location>
</feature>
<feature type="region of interest" description="Disordered" evidence="7">
    <location>
        <begin position="1356"/>
        <end position="1388"/>
    </location>
</feature>
<gene>
    <name evidence="8" type="ORF">AAFC00_000490</name>
</gene>
<proteinExistence type="predicted"/>
<keyword evidence="1 6" id="KW-0853">WD repeat</keyword>
<feature type="compositionally biased region" description="Polar residues" evidence="7">
    <location>
        <begin position="897"/>
        <end position="907"/>
    </location>
</feature>
<feature type="compositionally biased region" description="Basic residues" evidence="7">
    <location>
        <begin position="1642"/>
        <end position="1651"/>
    </location>
</feature>
<dbReference type="InterPro" id="IPR015943">
    <property type="entry name" value="WD40/YVTN_repeat-like_dom_sf"/>
</dbReference>
<dbReference type="InterPro" id="IPR001680">
    <property type="entry name" value="WD40_rpt"/>
</dbReference>
<dbReference type="PANTHER" id="PTHR46200">
    <property type="entry name" value="GATOR COMPLEX PROTEIN WDR24"/>
    <property type="match status" value="1"/>
</dbReference>
<dbReference type="RefSeq" id="XP_069200328.1">
    <property type="nucleotide sequence ID" value="XM_069344741.1"/>
</dbReference>
<dbReference type="PROSITE" id="PS50294">
    <property type="entry name" value="WD_REPEATS_REGION"/>
    <property type="match status" value="2"/>
</dbReference>
<feature type="region of interest" description="Disordered" evidence="7">
    <location>
        <begin position="1"/>
        <end position="33"/>
    </location>
</feature>
<evidence type="ECO:0000313" key="8">
    <source>
        <dbReference type="EMBL" id="KAL1304053.1"/>
    </source>
</evidence>
<feature type="compositionally biased region" description="Basic and acidic residues" evidence="7">
    <location>
        <begin position="908"/>
        <end position="923"/>
    </location>
</feature>
<keyword evidence="5" id="KW-0862">Zinc</keyword>
<feature type="compositionally biased region" description="Acidic residues" evidence="7">
    <location>
        <begin position="1361"/>
        <end position="1373"/>
    </location>
</feature>
<evidence type="ECO:0000256" key="5">
    <source>
        <dbReference type="ARBA" id="ARBA00022833"/>
    </source>
</evidence>
<dbReference type="SMART" id="SM00320">
    <property type="entry name" value="WD40"/>
    <property type="match status" value="4"/>
</dbReference>
<evidence type="ECO:0000256" key="1">
    <source>
        <dbReference type="ARBA" id="ARBA00022574"/>
    </source>
</evidence>
<accession>A0ABR3PD25</accession>
<feature type="compositionally biased region" description="Pro residues" evidence="7">
    <location>
        <begin position="22"/>
        <end position="31"/>
    </location>
</feature>
<evidence type="ECO:0000313" key="9">
    <source>
        <dbReference type="Proteomes" id="UP001562354"/>
    </source>
</evidence>
<evidence type="ECO:0000256" key="2">
    <source>
        <dbReference type="ARBA" id="ARBA00022723"/>
    </source>
</evidence>
<feature type="repeat" description="WD" evidence="6">
    <location>
        <begin position="188"/>
        <end position="230"/>
    </location>
</feature>
<dbReference type="PROSITE" id="PS50082">
    <property type="entry name" value="WD_REPEATS_2"/>
    <property type="match status" value="2"/>
</dbReference>
<dbReference type="InterPro" id="IPR019775">
    <property type="entry name" value="WD40_repeat_CS"/>
</dbReference>
<reference evidence="8 9" key="1">
    <citation type="submission" date="2024-07" db="EMBL/GenBank/DDBJ databases">
        <title>Draft sequence of the Neodothiora populina.</title>
        <authorList>
            <person name="Drown D.D."/>
            <person name="Schuette U.S."/>
            <person name="Buechlein A.B."/>
            <person name="Rusch D.R."/>
            <person name="Winton L.W."/>
            <person name="Adams G.A."/>
        </authorList>
    </citation>
    <scope>NUCLEOTIDE SEQUENCE [LARGE SCALE GENOMIC DNA]</scope>
    <source>
        <strain evidence="8 9">CPC 39397</strain>
    </source>
</reference>
<feature type="compositionally biased region" description="Low complexity" evidence="7">
    <location>
        <begin position="1486"/>
        <end position="1499"/>
    </location>
</feature>